<feature type="signal peptide" evidence="1">
    <location>
        <begin position="1"/>
        <end position="21"/>
    </location>
</feature>
<dbReference type="RefSeq" id="WP_269415137.1">
    <property type="nucleotide sequence ID" value="NZ_JAPWGL010000002.1"/>
</dbReference>
<reference evidence="2" key="1">
    <citation type="submission" date="2022-12" db="EMBL/GenBank/DDBJ databases">
        <title>Genome sequence of SJ11.</title>
        <authorList>
            <person name="Woo H."/>
        </authorList>
    </citation>
    <scope>NUCLEOTIDE SEQUENCE</scope>
    <source>
        <strain evidence="2">SJ11</strain>
    </source>
</reference>
<comment type="caution">
    <text evidence="2">The sequence shown here is derived from an EMBL/GenBank/DDBJ whole genome shotgun (WGS) entry which is preliminary data.</text>
</comment>
<gene>
    <name evidence="2" type="ORF">O0931_08530</name>
</gene>
<evidence type="ECO:0000313" key="3">
    <source>
        <dbReference type="Proteomes" id="UP001144341"/>
    </source>
</evidence>
<keyword evidence="1" id="KW-0732">Signal</keyword>
<accession>A0ABT4KWN4</accession>
<name>A0ABT4KWN4_9SPHI</name>
<dbReference type="SUPFAM" id="SSF117074">
    <property type="entry name" value="Hypothetical protein PA1324"/>
    <property type="match status" value="1"/>
</dbReference>
<organism evidence="2 3">
    <name type="scientific">Pedobacter rhodius</name>
    <dbReference type="NCBI Taxonomy" id="3004098"/>
    <lineage>
        <taxon>Bacteria</taxon>
        <taxon>Pseudomonadati</taxon>
        <taxon>Bacteroidota</taxon>
        <taxon>Sphingobacteriia</taxon>
        <taxon>Sphingobacteriales</taxon>
        <taxon>Sphingobacteriaceae</taxon>
        <taxon>Pedobacter</taxon>
    </lineage>
</organism>
<evidence type="ECO:0000313" key="2">
    <source>
        <dbReference type="EMBL" id="MCZ4223340.1"/>
    </source>
</evidence>
<dbReference type="Proteomes" id="UP001144341">
    <property type="component" value="Unassembled WGS sequence"/>
</dbReference>
<proteinExistence type="predicted"/>
<feature type="chain" id="PRO_5046822024" description="Carboxypeptidase regulatory-like domain-containing protein" evidence="1">
    <location>
        <begin position="22"/>
        <end position="197"/>
    </location>
</feature>
<evidence type="ECO:0000256" key="1">
    <source>
        <dbReference type="SAM" id="SignalP"/>
    </source>
</evidence>
<protein>
    <recommendedName>
        <fullName evidence="4">Carboxypeptidase regulatory-like domain-containing protein</fullName>
    </recommendedName>
</protein>
<evidence type="ECO:0008006" key="4">
    <source>
        <dbReference type="Google" id="ProtNLM"/>
    </source>
</evidence>
<sequence length="197" mass="22146">MKSKLTVCIILHLLLCAVVKAQEKSTPVFPTAVFDKMQAGNMLNSGTSVIKGVVAKKQKNLNNTFLGIIVTLFPCTAYFNEWYDLQKKNGKTLAMMSPEAYSYRVLAKASDEDGSFEFRNLKPGKYYLQTIVQQGKMEKRSREIGTSTTVGYNVHGQQVSSFTEPIYEDFKLFYNTSDLVKKIVEITAEGQTIQVKL</sequence>
<dbReference type="EMBL" id="JAPWGL010000002">
    <property type="protein sequence ID" value="MCZ4223340.1"/>
    <property type="molecule type" value="Genomic_DNA"/>
</dbReference>
<keyword evidence="3" id="KW-1185">Reference proteome</keyword>